<evidence type="ECO:0000259" key="5">
    <source>
        <dbReference type="PROSITE" id="PS51704"/>
    </source>
</evidence>
<evidence type="ECO:0000256" key="3">
    <source>
        <dbReference type="SAM" id="SignalP"/>
    </source>
</evidence>
<feature type="domain" description="CBM6" evidence="4">
    <location>
        <begin position="345"/>
        <end position="490"/>
    </location>
</feature>
<dbReference type="PANTHER" id="PTHR46320">
    <property type="entry name" value="GLYCEROPHOSPHODIESTER PHOSPHODIESTERASE 1"/>
    <property type="match status" value="1"/>
</dbReference>
<evidence type="ECO:0000256" key="2">
    <source>
        <dbReference type="SAM" id="MobiDB-lite"/>
    </source>
</evidence>
<dbReference type="SUPFAM" id="SSF49785">
    <property type="entry name" value="Galactose-binding domain-like"/>
    <property type="match status" value="1"/>
</dbReference>
<keyword evidence="7" id="KW-1185">Reference proteome</keyword>
<protein>
    <submittedName>
        <fullName evidence="6">Carbohydrate-binding protein</fullName>
    </submittedName>
</protein>
<feature type="chain" id="PRO_5047253827" evidence="3">
    <location>
        <begin position="30"/>
        <end position="494"/>
    </location>
</feature>
<dbReference type="Gene3D" id="3.20.20.190">
    <property type="entry name" value="Phosphatidylinositol (PI) phosphodiesterase"/>
    <property type="match status" value="1"/>
</dbReference>
<keyword evidence="1 3" id="KW-0732">Signal</keyword>
<comment type="caution">
    <text evidence="6">The sequence shown here is derived from an EMBL/GenBank/DDBJ whole genome shotgun (WGS) entry which is preliminary data.</text>
</comment>
<dbReference type="InterPro" id="IPR032160">
    <property type="entry name" value="DUF4996"/>
</dbReference>
<dbReference type="PANTHER" id="PTHR46320:SF1">
    <property type="entry name" value="GLYCEROPHOSPHODIESTER PHOSPHODIESTERASE 1"/>
    <property type="match status" value="1"/>
</dbReference>
<sequence>MVTPRFRRTATSALAVALASAAAVGGTSAAGPFSDADATTASPTADSPPLAHGSKGHGGKNAAERSYRDLLDHSDKAKILTAAHRGQWRDAPENSLPAIDAAFDDGAEIVELDVRLTADGVPVLMHDETVDRTTNGTGKVSSFTLAEIRELRLKEHLGGAQTALTDERVPTLAEAMEAAADRGLVNLDKGWPAREEIWDVLVDTGTVRNGLFKSNAPVAEVQAFRDAHPGALYLHMIIDDNLASFDEFGDHQPVGYEVVFGTEQDAVARAPFLARVAGESRVWINSMWNGLADHLTDEASLIDPSRGWERLVTTFRASMIQTDDVVAIERWLRTGEGDTVPRGSVRVQAEDYAPGGEGVAYHDVDAGNRGGLDMRPGDDVDISDADGNVRVSWMRGGEWLTYEVEVPRTGTYELSARVSSPYTPAGAYTVAFDGGPESERVAVLSTTSHNKQELQASGVAQHLTKGTHSVRVSLPDDAYQNWNLDYLQLDRVTH</sequence>
<dbReference type="Pfam" id="PF03422">
    <property type="entry name" value="CBM_6"/>
    <property type="match status" value="1"/>
</dbReference>
<evidence type="ECO:0000256" key="1">
    <source>
        <dbReference type="ARBA" id="ARBA00022729"/>
    </source>
</evidence>
<name>A0ABT0J765_9MICO</name>
<dbReference type="SMART" id="SM00606">
    <property type="entry name" value="CBD_IV"/>
    <property type="match status" value="1"/>
</dbReference>
<feature type="region of interest" description="Disordered" evidence="2">
    <location>
        <begin position="35"/>
        <end position="63"/>
    </location>
</feature>
<gene>
    <name evidence="6" type="ORF">M1843_16450</name>
</gene>
<dbReference type="PROSITE" id="PS51175">
    <property type="entry name" value="CBM6"/>
    <property type="match status" value="1"/>
</dbReference>
<dbReference type="CDD" id="cd08566">
    <property type="entry name" value="GDPD_AtGDE_like"/>
    <property type="match status" value="1"/>
</dbReference>
<dbReference type="InterPro" id="IPR017946">
    <property type="entry name" value="PLC-like_Pdiesterase_TIM-brl"/>
</dbReference>
<feature type="signal peptide" evidence="3">
    <location>
        <begin position="1"/>
        <end position="29"/>
    </location>
</feature>
<dbReference type="InterPro" id="IPR006584">
    <property type="entry name" value="Cellulose-bd_IV"/>
</dbReference>
<dbReference type="EMBL" id="JALQCY010000005">
    <property type="protein sequence ID" value="MCK9795341.1"/>
    <property type="molecule type" value="Genomic_DNA"/>
</dbReference>
<evidence type="ECO:0000259" key="4">
    <source>
        <dbReference type="PROSITE" id="PS51175"/>
    </source>
</evidence>
<dbReference type="CDD" id="cd04080">
    <property type="entry name" value="CBM6_cellulase-like"/>
    <property type="match status" value="1"/>
</dbReference>
<feature type="compositionally biased region" description="Low complexity" evidence="2">
    <location>
        <begin position="35"/>
        <end position="49"/>
    </location>
</feature>
<dbReference type="RefSeq" id="WP_416345191.1">
    <property type="nucleotide sequence ID" value="NZ_JALQCY010000005.1"/>
</dbReference>
<evidence type="ECO:0000313" key="6">
    <source>
        <dbReference type="EMBL" id="MCK9795341.1"/>
    </source>
</evidence>
<organism evidence="6 7">
    <name type="scientific">Isoptericola peretonis</name>
    <dbReference type="NCBI Taxonomy" id="2918523"/>
    <lineage>
        <taxon>Bacteria</taxon>
        <taxon>Bacillati</taxon>
        <taxon>Actinomycetota</taxon>
        <taxon>Actinomycetes</taxon>
        <taxon>Micrococcales</taxon>
        <taxon>Promicromonosporaceae</taxon>
        <taxon>Isoptericola</taxon>
    </lineage>
</organism>
<dbReference type="Pfam" id="PF16387">
    <property type="entry name" value="DUF4996"/>
    <property type="match status" value="1"/>
</dbReference>
<dbReference type="InterPro" id="IPR030395">
    <property type="entry name" value="GP_PDE_dom"/>
</dbReference>
<feature type="domain" description="GP-PDE" evidence="5">
    <location>
        <begin position="79"/>
        <end position="332"/>
    </location>
</feature>
<dbReference type="InterPro" id="IPR005084">
    <property type="entry name" value="CBM6"/>
</dbReference>
<dbReference type="SUPFAM" id="SSF51695">
    <property type="entry name" value="PLC-like phosphodiesterases"/>
    <property type="match status" value="1"/>
</dbReference>
<evidence type="ECO:0000313" key="7">
    <source>
        <dbReference type="Proteomes" id="UP001651050"/>
    </source>
</evidence>
<proteinExistence type="predicted"/>
<dbReference type="PROSITE" id="PS51704">
    <property type="entry name" value="GP_PDE"/>
    <property type="match status" value="1"/>
</dbReference>
<reference evidence="6 7" key="1">
    <citation type="submission" date="2022-02" db="EMBL/GenBank/DDBJ databases">
        <title>The car tank lid bacteriome: a reservoir of bacteria with potential in bioremediation of fuel.</title>
        <authorList>
            <person name="Vidal-Verdu A."/>
            <person name="Gomez-Martinez D."/>
            <person name="Latorre-Perez A."/>
            <person name="Pereto J."/>
            <person name="Porcar M."/>
        </authorList>
    </citation>
    <scope>NUCLEOTIDE SEQUENCE [LARGE SCALE GENOMIC DNA]</scope>
    <source>
        <strain evidence="6 7">4D.3</strain>
    </source>
</reference>
<dbReference type="Pfam" id="PF03009">
    <property type="entry name" value="GDPD"/>
    <property type="match status" value="1"/>
</dbReference>
<dbReference type="InterPro" id="IPR008979">
    <property type="entry name" value="Galactose-bd-like_sf"/>
</dbReference>
<accession>A0ABT0J765</accession>
<dbReference type="Gene3D" id="2.60.120.260">
    <property type="entry name" value="Galactose-binding domain-like"/>
    <property type="match status" value="1"/>
</dbReference>
<dbReference type="Proteomes" id="UP001651050">
    <property type="component" value="Unassembled WGS sequence"/>
</dbReference>